<proteinExistence type="predicted"/>
<keyword evidence="2" id="KW-0472">Membrane</keyword>
<comment type="caution">
    <text evidence="3">The sequence shown here is derived from an EMBL/GenBank/DDBJ whole genome shotgun (WGS) entry which is preliminary data.</text>
</comment>
<evidence type="ECO:0000313" key="4">
    <source>
        <dbReference type="Proteomes" id="UP001583280"/>
    </source>
</evidence>
<evidence type="ECO:0000256" key="1">
    <source>
        <dbReference type="SAM" id="MobiDB-lite"/>
    </source>
</evidence>
<evidence type="ECO:0000313" key="3">
    <source>
        <dbReference type="EMBL" id="KAL1892432.1"/>
    </source>
</evidence>
<organism evidence="3 4">
    <name type="scientific">Ceratocystis pirilliformis</name>
    <dbReference type="NCBI Taxonomy" id="259994"/>
    <lineage>
        <taxon>Eukaryota</taxon>
        <taxon>Fungi</taxon>
        <taxon>Dikarya</taxon>
        <taxon>Ascomycota</taxon>
        <taxon>Pezizomycotina</taxon>
        <taxon>Sordariomycetes</taxon>
        <taxon>Hypocreomycetidae</taxon>
        <taxon>Microascales</taxon>
        <taxon>Ceratocystidaceae</taxon>
        <taxon>Ceratocystis</taxon>
    </lineage>
</organism>
<accession>A0ABR3YX01</accession>
<feature type="compositionally biased region" description="Polar residues" evidence="1">
    <location>
        <begin position="147"/>
        <end position="173"/>
    </location>
</feature>
<feature type="compositionally biased region" description="Polar residues" evidence="1">
    <location>
        <begin position="127"/>
        <end position="139"/>
    </location>
</feature>
<feature type="region of interest" description="Disordered" evidence="1">
    <location>
        <begin position="1"/>
        <end position="109"/>
    </location>
</feature>
<keyword evidence="4" id="KW-1185">Reference proteome</keyword>
<feature type="compositionally biased region" description="Low complexity" evidence="1">
    <location>
        <begin position="65"/>
        <end position="94"/>
    </location>
</feature>
<feature type="transmembrane region" description="Helical" evidence="2">
    <location>
        <begin position="242"/>
        <end position="260"/>
    </location>
</feature>
<feature type="region of interest" description="Disordered" evidence="1">
    <location>
        <begin position="127"/>
        <end position="173"/>
    </location>
</feature>
<name>A0ABR3YX01_9PEZI</name>
<keyword evidence="2" id="KW-1133">Transmembrane helix</keyword>
<sequence>MRSPVAIPRDSKPVLANIQRKDKAMHATGRPKSSTLQTPPESPYTLIDGHMDASMPSLNIAPDKTSPCFISSSTSSSCRDSYTRTKAGTGAAATPSFSQGAKPSLKPDPDNVIMNWDAIAVIKTNGTSRSNARGTNANNDNRDTSSNKDSTGSSDTVDLSSNKDSTGSSDTVDPTSCAALAKALEQIQAKHAKDYAMMEEFLMQTQRNVREEAAAAKRSMRTYGVSLFGVVFTGDIQAENDAIIFSVLALLWFLALVPLLKELLSD</sequence>
<dbReference type="EMBL" id="JAWDJO010000131">
    <property type="protein sequence ID" value="KAL1892432.1"/>
    <property type="molecule type" value="Genomic_DNA"/>
</dbReference>
<protein>
    <submittedName>
        <fullName evidence="3">Uncharacterized protein</fullName>
    </submittedName>
</protein>
<evidence type="ECO:0000256" key="2">
    <source>
        <dbReference type="SAM" id="Phobius"/>
    </source>
</evidence>
<reference evidence="3 4" key="1">
    <citation type="journal article" date="2024" name="IMA Fungus">
        <title>IMA Genome - F19 : A genome assembly and annotation guide to empower mycologists, including annotated draft genome sequences of Ceratocystis pirilliformis, Diaporthe australafricana, Fusarium ophioides, Paecilomyces lecythidis, and Sporothrix stenoceras.</title>
        <authorList>
            <person name="Aylward J."/>
            <person name="Wilson A.M."/>
            <person name="Visagie C.M."/>
            <person name="Spraker J."/>
            <person name="Barnes I."/>
            <person name="Buitendag C."/>
            <person name="Ceriani C."/>
            <person name="Del Mar Angel L."/>
            <person name="du Plessis D."/>
            <person name="Fuchs T."/>
            <person name="Gasser K."/>
            <person name="Kramer D."/>
            <person name="Li W."/>
            <person name="Munsamy K."/>
            <person name="Piso A."/>
            <person name="Price J.L."/>
            <person name="Sonnekus B."/>
            <person name="Thomas C."/>
            <person name="van der Nest A."/>
            <person name="van Dijk A."/>
            <person name="van Heerden A."/>
            <person name="van Vuuren N."/>
            <person name="Yilmaz N."/>
            <person name="Duong T.A."/>
            <person name="van der Merwe N.A."/>
            <person name="Wingfield M.J."/>
            <person name="Wingfield B.D."/>
        </authorList>
    </citation>
    <scope>NUCLEOTIDE SEQUENCE [LARGE SCALE GENOMIC DNA]</scope>
    <source>
        <strain evidence="3 4">CMW 12675</strain>
    </source>
</reference>
<gene>
    <name evidence="3" type="ORF">Cpir12675_004546</name>
</gene>
<dbReference type="Proteomes" id="UP001583280">
    <property type="component" value="Unassembled WGS sequence"/>
</dbReference>
<keyword evidence="2" id="KW-0812">Transmembrane</keyword>